<protein>
    <submittedName>
        <fullName evidence="13">Intraflagellar transport protein 172-like</fullName>
    </submittedName>
</protein>
<dbReference type="Pfam" id="PF23387">
    <property type="entry name" value="TPR_IFT80_172"/>
    <property type="match status" value="1"/>
</dbReference>
<dbReference type="InterPro" id="IPR036322">
    <property type="entry name" value="WD40_repeat_dom_sf"/>
</dbReference>
<dbReference type="InterPro" id="IPR024977">
    <property type="entry name" value="Apc4-like_WD40_dom"/>
</dbReference>
<dbReference type="SUPFAM" id="SSF50978">
    <property type="entry name" value="WD40 repeat-like"/>
    <property type="match status" value="2"/>
</dbReference>
<evidence type="ECO:0000256" key="7">
    <source>
        <dbReference type="ARBA" id="ARBA00023273"/>
    </source>
</evidence>
<dbReference type="Gene3D" id="1.25.40.470">
    <property type="match status" value="4"/>
</dbReference>
<evidence type="ECO:0000259" key="11">
    <source>
        <dbReference type="Pfam" id="PF23387"/>
    </source>
</evidence>
<comment type="similarity">
    <text evidence="8">Belongs to the IFT172 family.</text>
</comment>
<dbReference type="Pfam" id="PF12894">
    <property type="entry name" value="ANAPC4_WD40"/>
    <property type="match status" value="1"/>
</dbReference>
<evidence type="ECO:0000256" key="8">
    <source>
        <dbReference type="ARBA" id="ARBA00038130"/>
    </source>
</evidence>
<keyword evidence="13" id="KW-0282">Flagellum</keyword>
<comment type="subcellular location">
    <subcellularLocation>
        <location evidence="1">Cell projection</location>
        <location evidence="1">Cilium</location>
    </subcellularLocation>
</comment>
<dbReference type="OrthoDB" id="2186662at2759"/>
<dbReference type="InterPro" id="IPR015943">
    <property type="entry name" value="WD40/YVTN_repeat-like_dom_sf"/>
</dbReference>
<evidence type="ECO:0000259" key="12">
    <source>
        <dbReference type="Pfam" id="PF24762"/>
    </source>
</evidence>
<dbReference type="Pfam" id="PF24762">
    <property type="entry name" value="TPR_IF140-IFT172"/>
    <property type="match status" value="1"/>
</dbReference>
<dbReference type="SUPFAM" id="SSF48452">
    <property type="entry name" value="TPR-like"/>
    <property type="match status" value="2"/>
</dbReference>
<evidence type="ECO:0000256" key="6">
    <source>
        <dbReference type="ARBA" id="ARBA00023069"/>
    </source>
</evidence>
<dbReference type="GO" id="GO:0042073">
    <property type="term" value="P:intraciliary transport"/>
    <property type="evidence" value="ECO:0007669"/>
    <property type="project" value="TreeGrafter"/>
</dbReference>
<dbReference type="InterPro" id="IPR019734">
    <property type="entry name" value="TPR_rpt"/>
</dbReference>
<dbReference type="InParanoid" id="A0A2R5G9E3"/>
<keyword evidence="7" id="KW-0966">Cell projection</keyword>
<dbReference type="InterPro" id="IPR056168">
    <property type="entry name" value="TPR_IF140/IFT172/WDR19"/>
</dbReference>
<feature type="domain" description="Anaphase-promoting complex subunit 4-like WD40" evidence="10">
    <location>
        <begin position="23"/>
        <end position="120"/>
    </location>
</feature>
<feature type="region of interest" description="Disordered" evidence="9">
    <location>
        <begin position="1333"/>
        <end position="1365"/>
    </location>
</feature>
<evidence type="ECO:0000256" key="5">
    <source>
        <dbReference type="ARBA" id="ARBA00022803"/>
    </source>
</evidence>
<feature type="domain" description="IF140/IFT172/WDR19 TPR" evidence="12">
    <location>
        <begin position="1001"/>
        <end position="1295"/>
    </location>
</feature>
<dbReference type="Proteomes" id="UP000241890">
    <property type="component" value="Unassembled WGS sequence"/>
</dbReference>
<dbReference type="GO" id="GO:0005930">
    <property type="term" value="C:axoneme"/>
    <property type="evidence" value="ECO:0007669"/>
    <property type="project" value="TreeGrafter"/>
</dbReference>
<evidence type="ECO:0000256" key="3">
    <source>
        <dbReference type="ARBA" id="ARBA00022574"/>
    </source>
</evidence>
<comment type="caution">
    <text evidence="13">The sequence shown here is derived from an EMBL/GenBank/DDBJ whole genome shotgun (WGS) entry which is preliminary data.</text>
</comment>
<proteinExistence type="inferred from homology"/>
<dbReference type="InterPro" id="IPR001680">
    <property type="entry name" value="WD40_rpt"/>
</dbReference>
<name>A0A2R5G9E3_9STRA</name>
<evidence type="ECO:0000313" key="13">
    <source>
        <dbReference type="EMBL" id="GBG27682.1"/>
    </source>
</evidence>
<feature type="region of interest" description="Disordered" evidence="9">
    <location>
        <begin position="240"/>
        <end position="259"/>
    </location>
</feature>
<keyword evidence="2" id="KW-0217">Developmental protein</keyword>
<accession>A0A2R5G9E3</accession>
<keyword evidence="14" id="KW-1185">Reference proteome</keyword>
<organism evidence="13 14">
    <name type="scientific">Hondaea fermentalgiana</name>
    <dbReference type="NCBI Taxonomy" id="2315210"/>
    <lineage>
        <taxon>Eukaryota</taxon>
        <taxon>Sar</taxon>
        <taxon>Stramenopiles</taxon>
        <taxon>Bigyra</taxon>
        <taxon>Labyrinthulomycetes</taxon>
        <taxon>Thraustochytrida</taxon>
        <taxon>Thraustochytriidae</taxon>
        <taxon>Hondaea</taxon>
    </lineage>
</organism>
<dbReference type="GO" id="GO:0036064">
    <property type="term" value="C:ciliary basal body"/>
    <property type="evidence" value="ECO:0007669"/>
    <property type="project" value="TreeGrafter"/>
</dbReference>
<dbReference type="InterPro" id="IPR056157">
    <property type="entry name" value="TPR_IFT80_172_dom"/>
</dbReference>
<evidence type="ECO:0000313" key="14">
    <source>
        <dbReference type="Proteomes" id="UP000241890"/>
    </source>
</evidence>
<evidence type="ECO:0000259" key="10">
    <source>
        <dbReference type="Pfam" id="PF12894"/>
    </source>
</evidence>
<dbReference type="EMBL" id="BEYU01000035">
    <property type="protein sequence ID" value="GBG27682.1"/>
    <property type="molecule type" value="Genomic_DNA"/>
</dbReference>
<keyword evidence="4" id="KW-0677">Repeat</keyword>
<evidence type="ECO:0000256" key="9">
    <source>
        <dbReference type="SAM" id="MobiDB-lite"/>
    </source>
</evidence>
<reference evidence="13 14" key="1">
    <citation type="submission" date="2017-12" db="EMBL/GenBank/DDBJ databases">
        <title>Sequencing, de novo assembly and annotation of complete genome of a new Thraustochytrid species, strain FCC1311.</title>
        <authorList>
            <person name="Sedici K."/>
            <person name="Godart F."/>
            <person name="Aiese Cigliano R."/>
            <person name="Sanseverino W."/>
            <person name="Barakat M."/>
            <person name="Ortet P."/>
            <person name="Marechal E."/>
            <person name="Cagnac O."/>
            <person name="Amato A."/>
        </authorList>
    </citation>
    <scope>NUCLEOTIDE SEQUENCE [LARGE SCALE GENOMIC DNA]</scope>
</reference>
<dbReference type="PANTHER" id="PTHR15722:SF2">
    <property type="entry name" value="INTRAFLAGELLAR TRANSPORT PROTEIN 172 HOMOLOG"/>
    <property type="match status" value="1"/>
</dbReference>
<dbReference type="SMART" id="SM00320">
    <property type="entry name" value="WD40"/>
    <property type="match status" value="6"/>
</dbReference>
<feature type="compositionally biased region" description="Acidic residues" evidence="9">
    <location>
        <begin position="1622"/>
        <end position="1635"/>
    </location>
</feature>
<keyword evidence="6" id="KW-0969">Cilium</keyword>
<evidence type="ECO:0000256" key="1">
    <source>
        <dbReference type="ARBA" id="ARBA00004138"/>
    </source>
</evidence>
<sequence length="1861" mass="208075">MQLTLMQSLLEPSKQGMKKVTAMSWSPNNKRLAVVTVDRVVYLYDEQGERKDKFATKAATKGDKEYLVRALAWSPDSSKLAVAQTDNIVFVYKLGLEWTDKKSIRHKFAQSSTVTCLTWPSGQPNELVFGLADGKVKVGQLRSNKPATLYSTDSYTVACCASTDGKSILSGHLDGAIYCFNFDEVAGGSGAAYRKFAHHPCPPYALAWGTSVMAAGSDRRVVFYDDHGSERRTFDYALENAGDGTNADKDSGETGTPPAKEFTVAASNPSGQSIVVGNFDSFYVFTYSAARESWEEMAPKVIPNYYTVTSLAWKQDGSRLAVGTLCGAVDVFDACIRRTRYNNTFEFTYVSPSQVIVKHISSGRRVMIKSAFECEITRINVYAEDRYLVAHTSETLICGDIETAKMSEVPWNFVGTEKYVFDNPNVCMVYASGELAMIEYGHNEILSSCRTEHVRNTLVSVRINERPPRARAGLGGAIPMMSTRFGESKVGAEASSAAAGTSHEANKKIAYLLDQLTIRVMDLATGYADATINHNSKIDWLELNARADLLLYRDKRRQLHLYNVHKQSRNTLLTYCNYVQWVPGSDVVVAQNRGNLCVWYNIEAPEKVTIIPIQGEVEEIERVEGKTEVRVDEGINTAVYCLDEALIGFGSAVEDNDLDKAMRVLELQSVNGEFRPETETMWKQLSEVARAAGRLDLAERSYAAVGDVSMARYMRKVNKTRMQVRKATGTDGDSHWIVRARLALLQGDFRDAELIYLEQGQSDEAVEMYQTLHQWDEAIRVAEERNHPEAEDMRASYFDYLVSSGQEARAGAIREREGDYVEAIDLYLRGSRPAKAVYVVNTYKKSYKADLLERIATALTNSGMHDKAGSFYERNGQMERALQSFKKGHAYRSAVELARREFPDQVIRLEEMWGDWLVQTKNLEPAIGHFIEANATRKAIEAALGSRQWTKAGQLVDSLGADEETTRPYYRRIADHYHQAQQFERAEKYYTLAGAEKEAIQMYTDAGQWDNAHALATRFMSSQEVSDLYHRQAQTLEGKGRYKEAERLLLTVDAVDRAIAMYEKARKFDHMIRLVAAYRKEKLKDTHLRLAGRLEMEGNLRQAEEHFAQSGDWPSAVNMYTANDKWDEAIRVAKYHGGVSASRKVAYQWAKVLGGEAGAKLLTKLGLVEQAIDYAIDDGAYSEALELAKNSLPARVPEVHLKHALYLEDEERFTEAEAAFIKAEKPKEAIEMYNHQQDWSSAMRVAERYDPASVPDVLVAQAKHAVGLKQFSNAETLFLNAKKPEFALAMFQEHGLWEEAIRFAKMHLPHKLQEVQRAFKEGGSVSVSLAASKAVAAPRNSPPPSGRRSPKASYNPASGRGARIGALGDCSRQDAIRSAMDSAKNFEEAGEFTKAIDCFLHTGESAEGEVESQPSSEEVDLMVIAWDRAIRLSSQHAADSYGDVVEHVADRLAGVGRFNAAGDLYEEVERHEEAVRCYIKAKKWDKARAVAEIAPAYLALVDKAYRKHMRHERNPAELLKLGDYDAALALHADQGDWERIFEIIDTQEGIPVELGSKYAGEMAARLVENVELGEVPVDKLDHAIARLAKHGTPSGPQHFALFCRLAQEVLGRKQADIRASDPDQDGEATGEDSTDDVGPTANGAVTYDVALRNLREVLFNAIRQRSNSRRLESKSAGESQIQTLERLLLVTHLYRLHYTCVTGGSMDLAAKILVVLLRFKGDAIPCDKIFYLAGMACKDMEWLGKAFVILNRYLDLSEAIDEGELGDLDNTDFQDTDIPEPHKNPLPKSHFLPDNTREEIREWILSAAMDADVEQEPLDQAWFQETTLTVAENTTQLVRMFERGAMPIEEYLVDIRSAYGL</sequence>
<evidence type="ECO:0000256" key="4">
    <source>
        <dbReference type="ARBA" id="ARBA00022737"/>
    </source>
</evidence>
<feature type="region of interest" description="Disordered" evidence="9">
    <location>
        <begin position="1616"/>
        <end position="1641"/>
    </location>
</feature>
<gene>
    <name evidence="13" type="ORF">FCC1311_039052</name>
</gene>
<dbReference type="PANTHER" id="PTHR15722">
    <property type="entry name" value="IFT140/172-RELATED"/>
    <property type="match status" value="1"/>
</dbReference>
<dbReference type="GO" id="GO:0030992">
    <property type="term" value="C:intraciliary transport particle B"/>
    <property type="evidence" value="ECO:0007669"/>
    <property type="project" value="TreeGrafter"/>
</dbReference>
<dbReference type="InterPro" id="IPR011990">
    <property type="entry name" value="TPR-like_helical_dom_sf"/>
</dbReference>
<keyword evidence="5" id="KW-0802">TPR repeat</keyword>
<feature type="domain" description="IFT80/172/WDR35 TPR" evidence="11">
    <location>
        <begin position="681"/>
        <end position="786"/>
    </location>
</feature>
<keyword evidence="3" id="KW-0853">WD repeat</keyword>
<evidence type="ECO:0000256" key="2">
    <source>
        <dbReference type="ARBA" id="ARBA00022473"/>
    </source>
</evidence>
<dbReference type="Pfam" id="PF13181">
    <property type="entry name" value="TPR_8"/>
    <property type="match status" value="1"/>
</dbReference>
<dbReference type="Gene3D" id="2.130.10.10">
    <property type="entry name" value="YVTN repeat-like/Quinoprotein amine dehydrogenase"/>
    <property type="match status" value="2"/>
</dbReference>